<dbReference type="Pfam" id="PF13178">
    <property type="entry name" value="DUF4005"/>
    <property type="match status" value="1"/>
</dbReference>
<sequence>MEKAGKWLRSLLTGKKEKDKERNGGKPTTSPTATSKDSQSPEVDKRLHAMVMKIEDNAAMKIQAAFRSYLARKALCALKGLVKLQAMVRGQMVRQQAATTLRCMQALITAQAGVRTQRTRMLEEAQGTSQSAKAVEMDLGEGCSSWRSRRSCSAFACVRARGSLTDVSPRTCSGRFEEFSFTTAGSSPRWTSACSMHHTPMSSFGASSDCAFPNYMANTESSRAKARWQSAPKQRADMVEMKASRKRASVEGRKTARSARILRPAT</sequence>
<dbReference type="InParanoid" id="A0A804IUN1"/>
<dbReference type="OMA" id="QEQNGEM"/>
<feature type="region of interest" description="Disordered" evidence="4">
    <location>
        <begin position="1"/>
        <end position="43"/>
    </location>
</feature>
<dbReference type="GO" id="GO:0005516">
    <property type="term" value="F:calmodulin binding"/>
    <property type="evidence" value="ECO:0007669"/>
    <property type="project" value="UniProtKB-KW"/>
</dbReference>
<evidence type="ECO:0000256" key="2">
    <source>
        <dbReference type="ARBA" id="ARBA00024341"/>
    </source>
</evidence>
<dbReference type="PROSITE" id="PS50096">
    <property type="entry name" value="IQ"/>
    <property type="match status" value="2"/>
</dbReference>
<evidence type="ECO:0000313" key="6">
    <source>
        <dbReference type="EMBL" id="CAG1843586.1"/>
    </source>
</evidence>
<evidence type="ECO:0000256" key="3">
    <source>
        <dbReference type="ARBA" id="ARBA00024378"/>
    </source>
</evidence>
<accession>A0A804IUN1</accession>
<keyword evidence="8" id="KW-1185">Reference proteome</keyword>
<feature type="domain" description="DUF4005" evidence="5">
    <location>
        <begin position="196"/>
        <end position="253"/>
    </location>
</feature>
<reference evidence="7" key="2">
    <citation type="submission" date="2021-05" db="UniProtKB">
        <authorList>
            <consortium name="EnsemblPlants"/>
        </authorList>
    </citation>
    <scope>IDENTIFICATION</scope>
    <source>
        <strain evidence="7">subsp. malaccensis</strain>
    </source>
</reference>
<proteinExistence type="inferred from homology"/>
<dbReference type="PANTHER" id="PTHR32295:SF45">
    <property type="entry name" value="PROTEIN IQ-DOMAIN 19"/>
    <property type="match status" value="1"/>
</dbReference>
<feature type="compositionally biased region" description="Basic and acidic residues" evidence="4">
    <location>
        <begin position="239"/>
        <end position="254"/>
    </location>
</feature>
<comment type="similarity">
    <text evidence="2">Belongs to the IQD family.</text>
</comment>
<dbReference type="InterPro" id="IPR000048">
    <property type="entry name" value="IQ_motif_EF-hand-BS"/>
</dbReference>
<keyword evidence="1" id="KW-0112">Calmodulin-binding</keyword>
<feature type="compositionally biased region" description="Basic and acidic residues" evidence="4">
    <location>
        <begin position="14"/>
        <end position="24"/>
    </location>
</feature>
<reference evidence="6" key="1">
    <citation type="submission" date="2021-03" db="EMBL/GenBank/DDBJ databases">
        <authorList>
            <consortium name="Genoscope - CEA"/>
            <person name="William W."/>
        </authorList>
    </citation>
    <scope>NUCLEOTIDE SEQUENCE</scope>
    <source>
        <strain evidence="6">Doubled-haploid Pahang</strain>
    </source>
</reference>
<dbReference type="AlphaFoldDB" id="A0A804IUN1"/>
<dbReference type="EMBL" id="HG996469">
    <property type="protein sequence ID" value="CAG1843586.1"/>
    <property type="molecule type" value="Genomic_DNA"/>
</dbReference>
<protein>
    <submittedName>
        <fullName evidence="6">(wild Malaysian banana) hypothetical protein</fullName>
    </submittedName>
</protein>
<dbReference type="Pfam" id="PF00612">
    <property type="entry name" value="IQ"/>
    <property type="match status" value="2"/>
</dbReference>
<feature type="region of interest" description="Disordered" evidence="4">
    <location>
        <begin position="239"/>
        <end position="266"/>
    </location>
</feature>
<gene>
    <name evidence="6" type="ORF">GSMUA_133810.1</name>
</gene>
<dbReference type="Gramene" id="Ma04_t27790.1">
    <property type="protein sequence ID" value="Ma04_p27790.1"/>
    <property type="gene ID" value="Ma04_g27790"/>
</dbReference>
<dbReference type="EnsemblPlants" id="Ma04_t27790.1">
    <property type="protein sequence ID" value="Ma04_p27790.1"/>
    <property type="gene ID" value="Ma04_g27790"/>
</dbReference>
<dbReference type="Proteomes" id="UP000012960">
    <property type="component" value="Unplaced"/>
</dbReference>
<dbReference type="InterPro" id="IPR025064">
    <property type="entry name" value="DUF4005"/>
</dbReference>
<evidence type="ECO:0000256" key="1">
    <source>
        <dbReference type="ARBA" id="ARBA00022860"/>
    </source>
</evidence>
<name>A0A804IUN1_MUSAM</name>
<comment type="subunit">
    <text evidence="3">Binds to multiple calmodulin (CaM) in the presence of Ca(2+) and CaM-like proteins.</text>
</comment>
<evidence type="ECO:0000313" key="8">
    <source>
        <dbReference type="Proteomes" id="UP000012960"/>
    </source>
</evidence>
<evidence type="ECO:0000259" key="5">
    <source>
        <dbReference type="Pfam" id="PF13178"/>
    </source>
</evidence>
<dbReference type="PANTHER" id="PTHR32295">
    <property type="entry name" value="IQ-DOMAIN 5-RELATED"/>
    <property type="match status" value="1"/>
</dbReference>
<feature type="compositionally biased region" description="Polar residues" evidence="4">
    <location>
        <begin position="26"/>
        <end position="41"/>
    </location>
</feature>
<evidence type="ECO:0000313" key="7">
    <source>
        <dbReference type="EnsemblPlants" id="Ma04_p27790.1"/>
    </source>
</evidence>
<organism evidence="7 8">
    <name type="scientific">Musa acuminata subsp. malaccensis</name>
    <name type="common">Wild banana</name>
    <name type="synonym">Musa malaccensis</name>
    <dbReference type="NCBI Taxonomy" id="214687"/>
    <lineage>
        <taxon>Eukaryota</taxon>
        <taxon>Viridiplantae</taxon>
        <taxon>Streptophyta</taxon>
        <taxon>Embryophyta</taxon>
        <taxon>Tracheophyta</taxon>
        <taxon>Spermatophyta</taxon>
        <taxon>Magnoliopsida</taxon>
        <taxon>Liliopsida</taxon>
        <taxon>Zingiberales</taxon>
        <taxon>Musaceae</taxon>
        <taxon>Musa</taxon>
    </lineage>
</organism>
<evidence type="ECO:0000256" key="4">
    <source>
        <dbReference type="SAM" id="MobiDB-lite"/>
    </source>
</evidence>